<dbReference type="OrthoDB" id="9795125at2"/>
<evidence type="ECO:0000313" key="1">
    <source>
        <dbReference type="EMBL" id="MBA4542437.1"/>
    </source>
</evidence>
<dbReference type="AlphaFoldDB" id="A0A7W1X9C9"/>
<comment type="caution">
    <text evidence="1">The sequence shown here is derived from an EMBL/GenBank/DDBJ whole genome shotgun (WGS) entry which is preliminary data.</text>
</comment>
<dbReference type="Proteomes" id="UP000530514">
    <property type="component" value="Unassembled WGS sequence"/>
</dbReference>
<dbReference type="InterPro" id="IPR022476">
    <property type="entry name" value="Spore_YabP/YqfC"/>
</dbReference>
<dbReference type="GO" id="GO:0030435">
    <property type="term" value="P:sporulation resulting in formation of a cellular spore"/>
    <property type="evidence" value="ECO:0007669"/>
    <property type="project" value="InterPro"/>
</dbReference>
<dbReference type="NCBIfam" id="TIGR02892">
    <property type="entry name" value="spore_yabP"/>
    <property type="match status" value="1"/>
</dbReference>
<dbReference type="Gene3D" id="2.60.40.2000">
    <property type="match status" value="1"/>
</dbReference>
<keyword evidence="2" id="KW-1185">Reference proteome</keyword>
<evidence type="ECO:0000313" key="2">
    <source>
        <dbReference type="Proteomes" id="UP000530514"/>
    </source>
</evidence>
<proteinExistence type="predicted"/>
<dbReference type="InterPro" id="IPR038705">
    <property type="entry name" value="YabP_sf"/>
</dbReference>
<sequence length="96" mass="10922">MVEDVLAATRHEIVLTNRNTLEVSGVIRVESFDSEEFLLQTDYGYLGIRGQDLHIKNLDLDQGRVSIEGNIIDMSYLDVHMPASEKAKSIWGRIFK</sequence>
<name>A0A7W1X9C9_9BACL</name>
<dbReference type="PIRSF" id="PIRSF011576">
    <property type="entry name" value="YabP"/>
    <property type="match status" value="1"/>
</dbReference>
<gene>
    <name evidence="1" type="primary">yabP</name>
    <name evidence="1" type="ORF">H1164_05915</name>
</gene>
<dbReference type="RefSeq" id="WP_033100689.1">
    <property type="nucleotide sequence ID" value="NZ_JACEIP010000006.1"/>
</dbReference>
<accession>A0A7W1X9C9</accession>
<dbReference type="Pfam" id="PF07873">
    <property type="entry name" value="YabP"/>
    <property type="match status" value="1"/>
</dbReference>
<organism evidence="1 2">
    <name type="scientific">Thermoactinomyces daqus</name>
    <dbReference type="NCBI Taxonomy" id="1329516"/>
    <lineage>
        <taxon>Bacteria</taxon>
        <taxon>Bacillati</taxon>
        <taxon>Bacillota</taxon>
        <taxon>Bacilli</taxon>
        <taxon>Bacillales</taxon>
        <taxon>Thermoactinomycetaceae</taxon>
        <taxon>Thermoactinomyces</taxon>
    </lineage>
</organism>
<protein>
    <submittedName>
        <fullName evidence="1">Sporulation protein YabP</fullName>
    </submittedName>
</protein>
<dbReference type="EMBL" id="JACEIP010000006">
    <property type="protein sequence ID" value="MBA4542437.1"/>
    <property type="molecule type" value="Genomic_DNA"/>
</dbReference>
<reference evidence="1 2" key="1">
    <citation type="submission" date="2020-07" db="EMBL/GenBank/DDBJ databases">
        <authorList>
            <person name="Feng H."/>
        </authorList>
    </citation>
    <scope>NUCLEOTIDE SEQUENCE [LARGE SCALE GENOMIC DNA]</scope>
    <source>
        <strain evidence="2">s-11</strain>
    </source>
</reference>
<dbReference type="InterPro" id="IPR012504">
    <property type="entry name" value="Spore_YabP"/>
</dbReference>